<dbReference type="Pfam" id="PF00271">
    <property type="entry name" value="Helicase_C"/>
    <property type="match status" value="1"/>
</dbReference>
<dbReference type="GO" id="GO:0005524">
    <property type="term" value="F:ATP binding"/>
    <property type="evidence" value="ECO:0007669"/>
    <property type="project" value="InterPro"/>
</dbReference>
<feature type="region of interest" description="Disordered" evidence="5">
    <location>
        <begin position="1"/>
        <end position="20"/>
    </location>
</feature>
<dbReference type="InterPro" id="IPR024975">
    <property type="entry name" value="NOV_C"/>
</dbReference>
<organism evidence="8 9">
    <name type="scientific">Thermogemmatispora tikiterensis</name>
    <dbReference type="NCBI Taxonomy" id="1825093"/>
    <lineage>
        <taxon>Bacteria</taxon>
        <taxon>Bacillati</taxon>
        <taxon>Chloroflexota</taxon>
        <taxon>Ktedonobacteria</taxon>
        <taxon>Thermogemmatisporales</taxon>
        <taxon>Thermogemmatisporaceae</taxon>
        <taxon>Thermogemmatispora</taxon>
    </lineage>
</organism>
<dbReference type="PROSITE" id="PS51192">
    <property type="entry name" value="HELICASE_ATP_BIND_1"/>
    <property type="match status" value="1"/>
</dbReference>
<dbReference type="CDD" id="cd18793">
    <property type="entry name" value="SF2_C_SNF"/>
    <property type="match status" value="1"/>
</dbReference>
<evidence type="ECO:0000313" key="8">
    <source>
        <dbReference type="EMBL" id="RAQ97774.1"/>
    </source>
</evidence>
<evidence type="ECO:0000313" key="9">
    <source>
        <dbReference type="Proteomes" id="UP000248706"/>
    </source>
</evidence>
<dbReference type="PROSITE" id="PS51194">
    <property type="entry name" value="HELICASE_CTER"/>
    <property type="match status" value="1"/>
</dbReference>
<dbReference type="OrthoDB" id="9814088at2"/>
<evidence type="ECO:0000256" key="5">
    <source>
        <dbReference type="SAM" id="MobiDB-lite"/>
    </source>
</evidence>
<dbReference type="Gene3D" id="3.40.50.10810">
    <property type="entry name" value="Tandem AAA-ATPase domain"/>
    <property type="match status" value="1"/>
</dbReference>
<feature type="domain" description="Helicase ATP-binding" evidence="6">
    <location>
        <begin position="137"/>
        <end position="323"/>
    </location>
</feature>
<dbReference type="PANTHER" id="PTHR45766">
    <property type="entry name" value="DNA ANNEALING HELICASE AND ENDONUCLEASE ZRANB3 FAMILY MEMBER"/>
    <property type="match status" value="1"/>
</dbReference>
<dbReference type="Proteomes" id="UP000248706">
    <property type="component" value="Unassembled WGS sequence"/>
</dbReference>
<gene>
    <name evidence="8" type="ORF">A4R35_19700</name>
</gene>
<sequence length="1200" mass="137027">MSDTGSGPGNPNAFGSGKRRWLRRRGWTQEELAKRFASHPDLVQRIQEGLFPLSPELRQQLIEWYGPHRLPSSPEVLAPLDQPFQERPPDFTADPEVVRTLVEGERLSHAYLFNPTFAAEVALIDPLPHQRLAVYEHMLPQPRLRFLLADDAGAGKTIMTGLYIREMLSRRLIRRVLIVPPAGLVGNWERELRTLFNLPFRIVMGSEARGGNPFLGSGSDLLIVSVDTLAGERLFGRLQEPEVEPYDLVVFDEAHKLSASFDSDGHLRATDRYRLAEALAGIPSDEPRWSLSWSCHHLLLLTATPHMGKADAYYCLWRLLEPELLSTMQAFEQYPPKARQQHFLRRVKEELVTLDGRPLYPPRMATTLRYELTPAEQELYEATTEYIRTTYNRAQLLNREAARLAMSVFQRRLASSTYALLRSLERRLARLDELIERVRRGELLTAHLSQLQKQAASAHLSDPLETKTADEEESAAGQEEHEQVEQEILRLVLTSSLQELEAERAQVVALLEQARRVYERGSEAKFEKLREVLRDPRFAGEKLIIFTEHRDTLEFLQRRLEALGFTGQLAVIHGGMDYQQREQAVAFFRRPVEEGGARYLLATDAAGEGVNLQVAWLLVNYDLPWNPARLEQRMGRTHRYGQRHDSVHIVNLVAANTREGRVMERLLEKLEAIRQELGSDKVFDVIGRLLEGVSLREYMEQVVLGPAEATEEIGRRLEESLTAQRVRAEQEEERRLYGLSGSAGEAIRRELPRVRQELERERYRRLLPGYVRAFVERAAPLLGLRVEDNGDGTFRLCEQVPGSGALTRLERYPAARRGRLTVYPPGEGEEAIFLYPGEPVFDQLYHLLWVRYGELAERGAVFVDPTARRPYVFSLLRLEVLREADASLRALQRPERVQVQLVGLRWEEDGTLQECPAEQLLLLRAGRSEQAPEAQRVWRSLLPRWPQYVEALEAFVQETVGRRLVEERRAALLGTLKERQVFLERAFTYQEGELAERRRRLYEKAQAGNARAKAELTRVRALQQSLQARRAAALAALSREPELLTLSEVTVVAQALVLPSADPEDQQRYAAEVEEIAMRVARAYEEERGARVWDVSTPEKARAAGLEPWPGFDLLSRRPAGEERAIEVKGRVGLGPIEMTENEYRRAQNLGAKYWLYCVFECEKAAPVLRRVQNPCAKLIPYPKGSVQFAPADIQRAAEE</sequence>
<dbReference type="SMART" id="SM00487">
    <property type="entry name" value="DEXDc"/>
    <property type="match status" value="1"/>
</dbReference>
<dbReference type="CDD" id="cd18011">
    <property type="entry name" value="DEXDc_RapA"/>
    <property type="match status" value="1"/>
</dbReference>
<keyword evidence="3" id="KW-0347">Helicase</keyword>
<dbReference type="InterPro" id="IPR001650">
    <property type="entry name" value="Helicase_C-like"/>
</dbReference>
<name>A0A328VRD4_9CHLR</name>
<keyword evidence="9" id="KW-1185">Reference proteome</keyword>
<dbReference type="AlphaFoldDB" id="A0A328VRD4"/>
<dbReference type="InterPro" id="IPR014001">
    <property type="entry name" value="Helicase_ATP-bd"/>
</dbReference>
<dbReference type="InterPro" id="IPR027417">
    <property type="entry name" value="P-loop_NTPase"/>
</dbReference>
<dbReference type="InterPro" id="IPR006935">
    <property type="entry name" value="Helicase/UvrB_N"/>
</dbReference>
<dbReference type="Pfam" id="PF04851">
    <property type="entry name" value="ResIII"/>
    <property type="match status" value="1"/>
</dbReference>
<evidence type="ECO:0000256" key="4">
    <source>
        <dbReference type="ARBA" id="ARBA00022840"/>
    </source>
</evidence>
<dbReference type="Pfam" id="PF13020">
    <property type="entry name" value="NOV_C"/>
    <property type="match status" value="1"/>
</dbReference>
<reference evidence="8 9" key="1">
    <citation type="submission" date="2016-08" db="EMBL/GenBank/DDBJ databases">
        <title>Analysis of Carbohydrate Active Enzymes in Thermogemmatispora T81 Reveals Carbohydrate Degradation Ability.</title>
        <authorList>
            <person name="Tomazini A."/>
            <person name="Lal S."/>
            <person name="Stott M."/>
            <person name="Henrissat B."/>
            <person name="Polikarpov I."/>
            <person name="Sparling R."/>
            <person name="Levin D.B."/>
        </authorList>
    </citation>
    <scope>NUCLEOTIDE SEQUENCE [LARGE SCALE GENOMIC DNA]</scope>
    <source>
        <strain evidence="8 9">T81</strain>
    </source>
</reference>
<feature type="region of interest" description="Disordered" evidence="5">
    <location>
        <begin position="455"/>
        <end position="482"/>
    </location>
</feature>
<dbReference type="InterPro" id="IPR038718">
    <property type="entry name" value="SNF2-like_sf"/>
</dbReference>
<dbReference type="Gene3D" id="3.40.50.300">
    <property type="entry name" value="P-loop containing nucleotide triphosphate hydrolases"/>
    <property type="match status" value="1"/>
</dbReference>
<evidence type="ECO:0000256" key="1">
    <source>
        <dbReference type="ARBA" id="ARBA00022741"/>
    </source>
</evidence>
<comment type="caution">
    <text evidence="8">The sequence shown here is derived from an EMBL/GenBank/DDBJ whole genome shotgun (WGS) entry which is preliminary data.</text>
</comment>
<evidence type="ECO:0000259" key="7">
    <source>
        <dbReference type="PROSITE" id="PS51194"/>
    </source>
</evidence>
<dbReference type="GO" id="GO:0003677">
    <property type="term" value="F:DNA binding"/>
    <property type="evidence" value="ECO:0007669"/>
    <property type="project" value="InterPro"/>
</dbReference>
<proteinExistence type="predicted"/>
<keyword evidence="4" id="KW-0067">ATP-binding</keyword>
<evidence type="ECO:0000256" key="3">
    <source>
        <dbReference type="ARBA" id="ARBA00022806"/>
    </source>
</evidence>
<dbReference type="EMBL" id="MCIF01000002">
    <property type="protein sequence ID" value="RAQ97774.1"/>
    <property type="molecule type" value="Genomic_DNA"/>
</dbReference>
<dbReference type="SMART" id="SM00490">
    <property type="entry name" value="HELICc"/>
    <property type="match status" value="1"/>
</dbReference>
<keyword evidence="1" id="KW-0547">Nucleotide-binding</keyword>
<evidence type="ECO:0000256" key="2">
    <source>
        <dbReference type="ARBA" id="ARBA00022801"/>
    </source>
</evidence>
<protein>
    <recommendedName>
        <fullName evidence="10">Helicase</fullName>
    </recommendedName>
</protein>
<dbReference type="RefSeq" id="WP_112432465.1">
    <property type="nucleotide sequence ID" value="NZ_MCIF01000002.1"/>
</dbReference>
<dbReference type="PANTHER" id="PTHR45766:SF6">
    <property type="entry name" value="SWI_SNF-RELATED MATRIX-ASSOCIATED ACTIN-DEPENDENT REGULATOR OF CHROMATIN SUBFAMILY A-LIKE PROTEIN 1"/>
    <property type="match status" value="1"/>
</dbReference>
<accession>A0A328VRD4</accession>
<feature type="domain" description="Helicase C-terminal" evidence="7">
    <location>
        <begin position="528"/>
        <end position="690"/>
    </location>
</feature>
<dbReference type="SUPFAM" id="SSF52540">
    <property type="entry name" value="P-loop containing nucleoside triphosphate hydrolases"/>
    <property type="match status" value="2"/>
</dbReference>
<evidence type="ECO:0008006" key="10">
    <source>
        <dbReference type="Google" id="ProtNLM"/>
    </source>
</evidence>
<dbReference type="InterPro" id="IPR057342">
    <property type="entry name" value="DEXDc_RapA"/>
</dbReference>
<keyword evidence="2" id="KW-0378">Hydrolase</keyword>
<dbReference type="InterPro" id="IPR049730">
    <property type="entry name" value="SNF2/RAD54-like_C"/>
</dbReference>
<evidence type="ECO:0000259" key="6">
    <source>
        <dbReference type="PROSITE" id="PS51192"/>
    </source>
</evidence>
<dbReference type="GO" id="GO:0016787">
    <property type="term" value="F:hydrolase activity"/>
    <property type="evidence" value="ECO:0007669"/>
    <property type="project" value="UniProtKB-KW"/>
</dbReference>